<reference evidence="1" key="2">
    <citation type="journal article" date="2015" name="Data Brief">
        <title>Shoot transcriptome of the giant reed, Arundo donax.</title>
        <authorList>
            <person name="Barrero R.A."/>
            <person name="Guerrero F.D."/>
            <person name="Moolhuijzen P."/>
            <person name="Goolsby J.A."/>
            <person name="Tidwell J."/>
            <person name="Bellgard S.E."/>
            <person name="Bellgard M.I."/>
        </authorList>
    </citation>
    <scope>NUCLEOTIDE SEQUENCE</scope>
    <source>
        <tissue evidence="1">Shoot tissue taken approximately 20 cm above the soil surface</tissue>
    </source>
</reference>
<dbReference type="EMBL" id="GBRH01268160">
    <property type="protein sequence ID" value="JAD29735.1"/>
    <property type="molecule type" value="Transcribed_RNA"/>
</dbReference>
<name>A0A0A8YZ31_ARUDO</name>
<dbReference type="AlphaFoldDB" id="A0A0A8YZ31"/>
<protein>
    <submittedName>
        <fullName evidence="1">Uncharacterized protein</fullName>
    </submittedName>
</protein>
<evidence type="ECO:0000313" key="1">
    <source>
        <dbReference type="EMBL" id="JAD29735.1"/>
    </source>
</evidence>
<proteinExistence type="predicted"/>
<sequence length="45" mass="5197">MQTLCVTTTHTNLLVTETSMTFEKTVVYKKFVVPPLNYTPMYIIV</sequence>
<organism evidence="1">
    <name type="scientific">Arundo donax</name>
    <name type="common">Giant reed</name>
    <name type="synonym">Donax arundinaceus</name>
    <dbReference type="NCBI Taxonomy" id="35708"/>
    <lineage>
        <taxon>Eukaryota</taxon>
        <taxon>Viridiplantae</taxon>
        <taxon>Streptophyta</taxon>
        <taxon>Embryophyta</taxon>
        <taxon>Tracheophyta</taxon>
        <taxon>Spermatophyta</taxon>
        <taxon>Magnoliopsida</taxon>
        <taxon>Liliopsida</taxon>
        <taxon>Poales</taxon>
        <taxon>Poaceae</taxon>
        <taxon>PACMAD clade</taxon>
        <taxon>Arundinoideae</taxon>
        <taxon>Arundineae</taxon>
        <taxon>Arundo</taxon>
    </lineage>
</organism>
<reference evidence="1" key="1">
    <citation type="submission" date="2014-09" db="EMBL/GenBank/DDBJ databases">
        <authorList>
            <person name="Magalhaes I.L.F."/>
            <person name="Oliveira U."/>
            <person name="Santos F.R."/>
            <person name="Vidigal T.H.D.A."/>
            <person name="Brescovit A.D."/>
            <person name="Santos A.J."/>
        </authorList>
    </citation>
    <scope>NUCLEOTIDE SEQUENCE</scope>
    <source>
        <tissue evidence="1">Shoot tissue taken approximately 20 cm above the soil surface</tissue>
    </source>
</reference>
<accession>A0A0A8YZ31</accession>